<dbReference type="Pfam" id="PF04321">
    <property type="entry name" value="RmlD_sub_bind"/>
    <property type="match status" value="1"/>
</dbReference>
<feature type="domain" description="RmlD-like substrate binding" evidence="1">
    <location>
        <begin position="1"/>
        <end position="236"/>
    </location>
</feature>
<accession>A0ABW2X5S0</accession>
<organism evidence="2 3">
    <name type="scientific">Streptomyces sanglieri</name>
    <dbReference type="NCBI Taxonomy" id="193460"/>
    <lineage>
        <taxon>Bacteria</taxon>
        <taxon>Bacillati</taxon>
        <taxon>Actinomycetota</taxon>
        <taxon>Actinomycetes</taxon>
        <taxon>Kitasatosporales</taxon>
        <taxon>Streptomycetaceae</taxon>
        <taxon>Streptomyces</taxon>
    </lineage>
</organism>
<dbReference type="PANTHER" id="PTHR43242">
    <property type="entry name" value="NAD(P)-BINDING ROSSMANN-FOLD SUPERFAMILY PROTEIN"/>
    <property type="match status" value="1"/>
</dbReference>
<dbReference type="EMBL" id="JBHTGL010000008">
    <property type="protein sequence ID" value="MFD0629159.1"/>
    <property type="molecule type" value="Genomic_DNA"/>
</dbReference>
<dbReference type="PANTHER" id="PTHR43242:SF1">
    <property type="entry name" value="NAD(P)-BINDING ROSSMANN-FOLD SUPERFAMILY PROTEIN"/>
    <property type="match status" value="1"/>
</dbReference>
<evidence type="ECO:0000313" key="3">
    <source>
        <dbReference type="Proteomes" id="UP001596915"/>
    </source>
</evidence>
<comment type="caution">
    <text evidence="2">The sequence shown here is derived from an EMBL/GenBank/DDBJ whole genome shotgun (WGS) entry which is preliminary data.</text>
</comment>
<dbReference type="InterPro" id="IPR029903">
    <property type="entry name" value="RmlD-like-bd"/>
</dbReference>
<reference evidence="3" key="1">
    <citation type="journal article" date="2019" name="Int. J. Syst. Evol. Microbiol.">
        <title>The Global Catalogue of Microorganisms (GCM) 10K type strain sequencing project: providing services to taxonomists for standard genome sequencing and annotation.</title>
        <authorList>
            <consortium name="The Broad Institute Genomics Platform"/>
            <consortium name="The Broad Institute Genome Sequencing Center for Infectious Disease"/>
            <person name="Wu L."/>
            <person name="Ma J."/>
        </authorList>
    </citation>
    <scope>NUCLEOTIDE SEQUENCE [LARGE SCALE GENOMIC DNA]</scope>
    <source>
        <strain evidence="3">JCM 12607</strain>
    </source>
</reference>
<dbReference type="InterPro" id="IPR036291">
    <property type="entry name" value="NAD(P)-bd_dom_sf"/>
</dbReference>
<name>A0ABW2X5S0_9ACTN</name>
<dbReference type="SUPFAM" id="SSF51735">
    <property type="entry name" value="NAD(P)-binding Rossmann-fold domains"/>
    <property type="match status" value="1"/>
</dbReference>
<dbReference type="Proteomes" id="UP001596915">
    <property type="component" value="Unassembled WGS sequence"/>
</dbReference>
<protein>
    <submittedName>
        <fullName evidence="2">SDR family oxidoreductase</fullName>
    </submittedName>
</protein>
<evidence type="ECO:0000313" key="2">
    <source>
        <dbReference type="EMBL" id="MFD0629159.1"/>
    </source>
</evidence>
<gene>
    <name evidence="2" type="ORF">ACFQ2K_47650</name>
</gene>
<dbReference type="Gene3D" id="3.40.50.720">
    <property type="entry name" value="NAD(P)-binding Rossmann-like Domain"/>
    <property type="match status" value="1"/>
</dbReference>
<keyword evidence="3" id="KW-1185">Reference proteome</keyword>
<sequence>MTLLVVGGSGFLGSELVGRAVAAGHPTAATFATRPGSTGDIAWHALDLRASDRVEAVVAEVAPRVIVNATSGGADWAVTAEGPVRLAMAAAKYGSRLIHVSSDAVFSGTDVHYDETCRPDPLTPYGAAKAAAETGIRLVHADAVIARTSLIIGDDRRSEHVRAVHELAAGSREGVLFTDDIRCPVHVADLAAALLELATADSTGVHHLAGADAMSRHELGTLVARRDGLDAARLPPGLRAGSSLPGGLDIRLDSRATQHRLRTTLRGARRFLAGEA</sequence>
<proteinExistence type="predicted"/>
<evidence type="ECO:0000259" key="1">
    <source>
        <dbReference type="Pfam" id="PF04321"/>
    </source>
</evidence>